<evidence type="ECO:0000313" key="3">
    <source>
        <dbReference type="EMBL" id="RYS78934.1"/>
    </source>
</evidence>
<organism evidence="2 4">
    <name type="scientific">[Ruminococcus] torques</name>
    <dbReference type="NCBI Taxonomy" id="33039"/>
    <lineage>
        <taxon>Bacteria</taxon>
        <taxon>Bacillati</taxon>
        <taxon>Bacillota</taxon>
        <taxon>Clostridia</taxon>
        <taxon>Lachnospirales</taxon>
        <taxon>Lachnospiraceae</taxon>
        <taxon>Mediterraneibacter</taxon>
    </lineage>
</organism>
<dbReference type="RefSeq" id="WP_004847750.1">
    <property type="nucleotide sequence ID" value="NZ_AP028249.1"/>
</dbReference>
<reference evidence="2 4" key="1">
    <citation type="submission" date="2015-09" db="EMBL/GenBank/DDBJ databases">
        <authorList>
            <consortium name="Pathogen Informatics"/>
        </authorList>
    </citation>
    <scope>NUCLEOTIDE SEQUENCE [LARGE SCALE GENOMIC DNA]</scope>
    <source>
        <strain evidence="2 4">2789STDY5834841</strain>
    </source>
</reference>
<gene>
    <name evidence="3" type="ORF">EAI93_09760</name>
    <name evidence="2" type="ORF">ERS852456_00032</name>
</gene>
<dbReference type="CDD" id="cd00093">
    <property type="entry name" value="HTH_XRE"/>
    <property type="match status" value="1"/>
</dbReference>
<evidence type="ECO:0000313" key="5">
    <source>
        <dbReference type="Proteomes" id="UP000292665"/>
    </source>
</evidence>
<dbReference type="SUPFAM" id="SSF47413">
    <property type="entry name" value="lambda repressor-like DNA-binding domains"/>
    <property type="match status" value="1"/>
</dbReference>
<dbReference type="InterPro" id="IPR001387">
    <property type="entry name" value="Cro/C1-type_HTH"/>
</dbReference>
<feature type="domain" description="HTH cro/C1-type" evidence="1">
    <location>
        <begin position="8"/>
        <end position="62"/>
    </location>
</feature>
<evidence type="ECO:0000313" key="2">
    <source>
        <dbReference type="EMBL" id="CUN48992.1"/>
    </source>
</evidence>
<dbReference type="AlphaFoldDB" id="A0A173XB12"/>
<reference evidence="3 5" key="2">
    <citation type="journal article" date="2019" name="Science, e1252229">
        <title>Invertible promoters mediate bacterial phase variation, antibiotic resistance, and host adaptation in the gut.</title>
        <authorList>
            <person name="Jiang X."/>
            <person name="Hall A.B."/>
            <person name="Arthur T.D."/>
            <person name="Plichta D.R."/>
            <person name="Covington C.T."/>
            <person name="Poyet M."/>
            <person name="Crothers J."/>
            <person name="Moses P.L."/>
            <person name="Tolonen A.C."/>
            <person name="Vlamakis H."/>
            <person name="Alm E.J."/>
            <person name="Xavier R.J."/>
        </authorList>
    </citation>
    <scope>NUCLEOTIDE SEQUENCE [LARGE SCALE GENOMIC DNA]</scope>
    <source>
        <strain evidence="5">aa_0143</strain>
        <strain evidence="3">Aa_0143</strain>
    </source>
</reference>
<dbReference type="Gene3D" id="1.10.260.40">
    <property type="entry name" value="lambda repressor-like DNA-binding domains"/>
    <property type="match status" value="1"/>
</dbReference>
<protein>
    <submittedName>
        <fullName evidence="2">Helix-turn-helix</fullName>
    </submittedName>
    <submittedName>
        <fullName evidence="3">XRE family transcriptional regulator</fullName>
    </submittedName>
</protein>
<dbReference type="SMART" id="SM00530">
    <property type="entry name" value="HTH_XRE"/>
    <property type="match status" value="1"/>
</dbReference>
<dbReference type="SUPFAM" id="SSF51306">
    <property type="entry name" value="LexA/Signal peptidase"/>
    <property type="match status" value="1"/>
</dbReference>
<dbReference type="Pfam" id="PF00717">
    <property type="entry name" value="Peptidase_S24"/>
    <property type="match status" value="1"/>
</dbReference>
<dbReference type="PROSITE" id="PS50943">
    <property type="entry name" value="HTH_CROC1"/>
    <property type="match status" value="1"/>
</dbReference>
<proteinExistence type="predicted"/>
<dbReference type="Pfam" id="PF01381">
    <property type="entry name" value="HTH_3"/>
    <property type="match status" value="1"/>
</dbReference>
<dbReference type="InterPro" id="IPR015927">
    <property type="entry name" value="Peptidase_S24_S26A/B/C"/>
</dbReference>
<evidence type="ECO:0000259" key="1">
    <source>
        <dbReference type="PROSITE" id="PS50943"/>
    </source>
</evidence>
<dbReference type="InterPro" id="IPR036286">
    <property type="entry name" value="LexA/Signal_pep-like_sf"/>
</dbReference>
<dbReference type="Proteomes" id="UP000292665">
    <property type="component" value="Unassembled WGS sequence"/>
</dbReference>
<sequence length="245" mass="28677">MTMIRNKIRKRRQELNMSRVQLAEAVQVTPSAIANYENGISYPKPDIFVALMITLEVDANYFYEEYVRNREIAIACKRAITQDEIYALEKYRQLTSSGKKLVRMVIEEEYSRMQQEEWISFPCMKDMGGGIDAICKKRAEYFEFRVRKENMIDGMEFCLQLQTDRYEPVFRNGDVIALTEKKAGQNEIGIFLVNEVYYLRLLYQENEEKKLKALNVLEQDVVVKPKDRFICMGTVLGKVQGMPDL</sequence>
<dbReference type="EMBL" id="RCYR01000019">
    <property type="protein sequence ID" value="RYS78934.1"/>
    <property type="molecule type" value="Genomic_DNA"/>
</dbReference>
<accession>A0A173XB12</accession>
<dbReference type="GeneID" id="97328137"/>
<dbReference type="GO" id="GO:0003677">
    <property type="term" value="F:DNA binding"/>
    <property type="evidence" value="ECO:0007669"/>
    <property type="project" value="InterPro"/>
</dbReference>
<evidence type="ECO:0000313" key="4">
    <source>
        <dbReference type="Proteomes" id="UP000095787"/>
    </source>
</evidence>
<dbReference type="Gene3D" id="2.10.109.10">
    <property type="entry name" value="Umud Fragment, subunit A"/>
    <property type="match status" value="1"/>
</dbReference>
<dbReference type="InterPro" id="IPR010982">
    <property type="entry name" value="Lambda_DNA-bd_dom_sf"/>
</dbReference>
<dbReference type="EMBL" id="CYZO01000001">
    <property type="protein sequence ID" value="CUN48992.1"/>
    <property type="molecule type" value="Genomic_DNA"/>
</dbReference>
<dbReference type="Proteomes" id="UP000095787">
    <property type="component" value="Unassembled WGS sequence"/>
</dbReference>
<name>A0A173XB12_9FIRM</name>